<gene>
    <name evidence="2" type="ORF">PO587_38810</name>
</gene>
<dbReference type="Pfam" id="PF00656">
    <property type="entry name" value="Peptidase_C14"/>
    <property type="match status" value="1"/>
</dbReference>
<sequence length="344" mass="37780">MPQLTSPPLSALAFAQWLTDNTNGNWTVPLASVDLLASFVPEQVPAELSAGIHSEATIDSIRKRFSMWLTRSAENPDNVAVFYFCGHGVQGDGQFLLASDFNKFAETPFSHAFDFDETRIALHQRGPRTQWMIIDACRVDCARRPPTGVQPLADPELFAANVCQNEMTLRMPMSDQTGARAGQVSFLTQALIRALDGQAATTDENGEWVVRMDGIRRSIDTLLKQELDLLILSRGVESISLGDAILYRLSEAPLARLIVRCMPPEATARTAVSCVPHDMAAHSSIAGRHLTQPDTVKGIHGQEWRIDLQAGVYTVRAECDQRAVSRTQSVLPPQSVMSLKVIDA</sequence>
<name>A0ABT5G6K2_9ACTN</name>
<dbReference type="RefSeq" id="WP_272178542.1">
    <property type="nucleotide sequence ID" value="NZ_JAQOSK010000022.1"/>
</dbReference>
<dbReference type="EMBL" id="JAQOSK010000022">
    <property type="protein sequence ID" value="MDC2960394.1"/>
    <property type="molecule type" value="Genomic_DNA"/>
</dbReference>
<dbReference type="InterPro" id="IPR011600">
    <property type="entry name" value="Pept_C14_caspase"/>
</dbReference>
<dbReference type="SUPFAM" id="SSF52129">
    <property type="entry name" value="Caspase-like"/>
    <property type="match status" value="1"/>
</dbReference>
<organism evidence="2 3">
    <name type="scientific">Streptomyces gilvifuscus</name>
    <dbReference type="NCBI Taxonomy" id="1550617"/>
    <lineage>
        <taxon>Bacteria</taxon>
        <taxon>Bacillati</taxon>
        <taxon>Actinomycetota</taxon>
        <taxon>Actinomycetes</taxon>
        <taxon>Kitasatosporales</taxon>
        <taxon>Streptomycetaceae</taxon>
        <taxon>Streptomyces</taxon>
    </lineage>
</organism>
<evidence type="ECO:0000313" key="3">
    <source>
        <dbReference type="Proteomes" id="UP001221328"/>
    </source>
</evidence>
<comment type="caution">
    <text evidence="2">The sequence shown here is derived from an EMBL/GenBank/DDBJ whole genome shotgun (WGS) entry which is preliminary data.</text>
</comment>
<evidence type="ECO:0000313" key="2">
    <source>
        <dbReference type="EMBL" id="MDC2960394.1"/>
    </source>
</evidence>
<keyword evidence="3" id="KW-1185">Reference proteome</keyword>
<proteinExistence type="predicted"/>
<dbReference type="Gene3D" id="3.40.50.1460">
    <property type="match status" value="1"/>
</dbReference>
<dbReference type="Proteomes" id="UP001221328">
    <property type="component" value="Unassembled WGS sequence"/>
</dbReference>
<dbReference type="InterPro" id="IPR029030">
    <property type="entry name" value="Caspase-like_dom_sf"/>
</dbReference>
<reference evidence="2 3" key="1">
    <citation type="journal article" date="2015" name="Int. J. Syst. Evol. Microbiol.">
        <title>Streptomyces gilvifuscus sp. nov., an actinomycete that produces antibacterial compounds isolated from soil.</title>
        <authorList>
            <person name="Nguyen T.M."/>
            <person name="Kim J."/>
        </authorList>
    </citation>
    <scope>NUCLEOTIDE SEQUENCE [LARGE SCALE GENOMIC DNA]</scope>
    <source>
        <strain evidence="2 3">T113</strain>
    </source>
</reference>
<accession>A0ABT5G6K2</accession>
<evidence type="ECO:0000259" key="1">
    <source>
        <dbReference type="Pfam" id="PF00656"/>
    </source>
</evidence>
<feature type="domain" description="Peptidase C14 caspase" evidence="1">
    <location>
        <begin position="55"/>
        <end position="199"/>
    </location>
</feature>
<protein>
    <submittedName>
        <fullName evidence="2">Caspase family protein</fullName>
    </submittedName>
</protein>